<name>A0A1I7IYB6_9GAMM</name>
<feature type="transmembrane region" description="Helical" evidence="1">
    <location>
        <begin position="20"/>
        <end position="39"/>
    </location>
</feature>
<keyword evidence="1" id="KW-1133">Transmembrane helix</keyword>
<evidence type="ECO:0000256" key="1">
    <source>
        <dbReference type="SAM" id="Phobius"/>
    </source>
</evidence>
<dbReference type="AlphaFoldDB" id="A0A1I7IYB6"/>
<keyword evidence="3" id="KW-1185">Reference proteome</keyword>
<reference evidence="3" key="1">
    <citation type="submission" date="2016-10" db="EMBL/GenBank/DDBJ databases">
        <authorList>
            <person name="Varghese N."/>
            <person name="Submissions S."/>
        </authorList>
    </citation>
    <scope>NUCLEOTIDE SEQUENCE [LARGE SCALE GENOMIC DNA]</scope>
    <source>
        <strain evidence="3">CGMCC 1.6981</strain>
    </source>
</reference>
<organism evidence="2 3">
    <name type="scientific">Halomonas korlensis</name>
    <dbReference type="NCBI Taxonomy" id="463301"/>
    <lineage>
        <taxon>Bacteria</taxon>
        <taxon>Pseudomonadati</taxon>
        <taxon>Pseudomonadota</taxon>
        <taxon>Gammaproteobacteria</taxon>
        <taxon>Oceanospirillales</taxon>
        <taxon>Halomonadaceae</taxon>
        <taxon>Halomonas</taxon>
    </lineage>
</organism>
<sequence length="41" mass="4221">MEAGLANIDEGESMKALSTLLLLLPLLTVVIVLIALGTAGR</sequence>
<dbReference type="RefSeq" id="WP_281246497.1">
    <property type="nucleotide sequence ID" value="NZ_FPBP01000008.1"/>
</dbReference>
<keyword evidence="1" id="KW-0472">Membrane</keyword>
<evidence type="ECO:0000313" key="3">
    <source>
        <dbReference type="Proteomes" id="UP000198693"/>
    </source>
</evidence>
<gene>
    <name evidence="2" type="ORF">SAMN04487955_108149</name>
</gene>
<dbReference type="Proteomes" id="UP000198693">
    <property type="component" value="Unassembled WGS sequence"/>
</dbReference>
<dbReference type="STRING" id="463301.SAMN04487955_108149"/>
<keyword evidence="1" id="KW-0812">Transmembrane</keyword>
<proteinExistence type="predicted"/>
<accession>A0A1I7IYB6</accession>
<dbReference type="EMBL" id="FPBP01000008">
    <property type="protein sequence ID" value="SFU77917.1"/>
    <property type="molecule type" value="Genomic_DNA"/>
</dbReference>
<protein>
    <submittedName>
        <fullName evidence="2">Uncharacterized protein</fullName>
    </submittedName>
</protein>
<evidence type="ECO:0000313" key="2">
    <source>
        <dbReference type="EMBL" id="SFU77917.1"/>
    </source>
</evidence>